<dbReference type="InterPro" id="IPR006054">
    <property type="entry name" value="DnaQ"/>
</dbReference>
<keyword evidence="3 13" id="KW-0808">Transferase</keyword>
<evidence type="ECO:0000256" key="2">
    <source>
        <dbReference type="ARBA" id="ARBA00022490"/>
    </source>
</evidence>
<dbReference type="GO" id="GO:0008408">
    <property type="term" value="F:3'-5' exonuclease activity"/>
    <property type="evidence" value="ECO:0007669"/>
    <property type="project" value="UniProtKB-UniRule"/>
</dbReference>
<dbReference type="InterPro" id="IPR010994">
    <property type="entry name" value="RuvA_2-like"/>
</dbReference>
<evidence type="ECO:0000313" key="17">
    <source>
        <dbReference type="Proteomes" id="UP000593591"/>
    </source>
</evidence>
<dbReference type="InterPro" id="IPR011708">
    <property type="entry name" value="DNA_pol3_alpha_NTPase_dom"/>
</dbReference>
<dbReference type="PANTHER" id="PTHR32294">
    <property type="entry name" value="DNA POLYMERASE III SUBUNIT ALPHA"/>
    <property type="match status" value="1"/>
</dbReference>
<comment type="catalytic activity">
    <reaction evidence="12 13">
        <text>DNA(n) + a 2'-deoxyribonucleoside 5'-triphosphate = DNA(n+1) + diphosphate</text>
        <dbReference type="Rhea" id="RHEA:22508"/>
        <dbReference type="Rhea" id="RHEA-COMP:17339"/>
        <dbReference type="Rhea" id="RHEA-COMP:17340"/>
        <dbReference type="ChEBI" id="CHEBI:33019"/>
        <dbReference type="ChEBI" id="CHEBI:61560"/>
        <dbReference type="ChEBI" id="CHEBI:173112"/>
        <dbReference type="EC" id="2.7.7.7"/>
    </reaction>
</comment>
<dbReference type="InterPro" id="IPR036397">
    <property type="entry name" value="RNaseH_sf"/>
</dbReference>
<keyword evidence="2 13" id="KW-0963">Cytoplasm</keyword>
<dbReference type="Pfam" id="PF02811">
    <property type="entry name" value="PHP"/>
    <property type="match status" value="1"/>
</dbReference>
<keyword evidence="4 13" id="KW-0548">Nucleotidyltransferase</keyword>
<dbReference type="InterPro" id="IPR044923">
    <property type="entry name" value="PolC_middle_finger_sf"/>
</dbReference>
<dbReference type="SMART" id="SM00481">
    <property type="entry name" value="POLIIIAc"/>
    <property type="match status" value="1"/>
</dbReference>
<dbReference type="GO" id="GO:0006261">
    <property type="term" value="P:DNA-templated DNA replication"/>
    <property type="evidence" value="ECO:0007669"/>
    <property type="project" value="UniProtKB-UniRule"/>
</dbReference>
<dbReference type="Gene3D" id="2.40.50.140">
    <property type="entry name" value="Nucleic acid-binding proteins"/>
    <property type="match status" value="1"/>
</dbReference>
<dbReference type="Pfam" id="PF14579">
    <property type="entry name" value="HHH_6"/>
    <property type="match status" value="1"/>
</dbReference>
<gene>
    <name evidence="13" type="primary">polC</name>
    <name evidence="16" type="ORF">DYE49_01860</name>
</gene>
<evidence type="ECO:0000256" key="9">
    <source>
        <dbReference type="ARBA" id="ARBA00022932"/>
    </source>
</evidence>
<dbReference type="InterPro" id="IPR016195">
    <property type="entry name" value="Pol/histidinol_Pase-like"/>
</dbReference>
<dbReference type="InterPro" id="IPR004805">
    <property type="entry name" value="DnaE2/DnaE/PolC"/>
</dbReference>
<dbReference type="Gene3D" id="3.30.420.10">
    <property type="entry name" value="Ribonuclease H-like superfamily/Ribonuclease H"/>
    <property type="match status" value="1"/>
</dbReference>
<feature type="domain" description="Exonuclease" evidence="14">
    <location>
        <begin position="382"/>
        <end position="552"/>
    </location>
</feature>
<dbReference type="NCBIfam" id="NF001688">
    <property type="entry name" value="PRK00448.1"/>
    <property type="match status" value="1"/>
</dbReference>
<dbReference type="GO" id="GO:0005737">
    <property type="term" value="C:cytoplasm"/>
    <property type="evidence" value="ECO:0007669"/>
    <property type="project" value="UniProtKB-SubCell"/>
</dbReference>
<name>A0A7M1XKD5_9SPIR</name>
<dbReference type="NCBIfam" id="TIGR01405">
    <property type="entry name" value="polC_Gram_pos"/>
    <property type="match status" value="1"/>
</dbReference>
<evidence type="ECO:0000256" key="7">
    <source>
        <dbReference type="ARBA" id="ARBA00022801"/>
    </source>
</evidence>
<sequence>MDEILGRFLKKIGVKDPTPFEGAFFSSLLNDKENNRIVASIKLDHYLDYDVYQDFFDTISNFIKLGGFGMRLTFEYQKETQADFDRLLEQFKERQNCSMLDDMKQVAEHKVLFYYQSADGAFQITEETKKLKDFLDSITSSYSILLQEKVYFGNDFSAKRDEAYQERTNKVARRMREIEEIQTHYQPCKLKDIEQFRMVIVEGTIFKLGEPRKTRKNMTIQSIEYTDGSDSISSTLFESKKMPMEEISKYKVGTKIRVKGRPEHDEYSHNALVIKIDEIEILPADAKREDTYARKRVELHAHSKMSAFDGVASISDYAATAARWGHKAFALTDHGNVQAYPEAQKAAKKSGIKVIYGAELYVVDESLTYIYNPCDRELGKETYVVFDTETTGLSCRYDRLIEFGAVKMSATGQILDEIDFFINPDGHQLSKFTKEVSHINQEDVDHGKPIKKALNEILEFFGDSIIVAHNAAFDFDFINEALKNNGMPTIQNPVIDTLPLARYMYPGMRAYREEVLARKFEIDFDAIGAHRANYDAAHLAQIFDAMLSQLLEKDPHMKHEDLGKLPVSDEVMLGLHPFHVTVYVKNMDGLKDLYKLISLSNTTYLSKNGTPITPRSLLEANRANLIVGSACLNGEVWETATTKGEEKLLKVIQAYDFIEVQPPENYIYQIHKATLSSMDDVKKIIKDLIVTSKKAGKIVCATGDCHYLDPEDKIYRDVYISSKGLQGARHPLNLAPYDSADEEKKQAWYKNPLPNPDQHFRTTDEMMKCFSFLEDVPLEEEIIIDNTNKIADMIADDIKPTKDKLYPPFIEGADSKLTELTYQTAKELYGDPLPEVIAQRLETELKGIIDNGYGVIYWLSSDIVRWSNSKGYLIGSRGSVGSSLVATMSGITEVNPLPPHWRCPHCKKLVWADIAKYDSGFDLPPMKCPDCGHDMIGDGQNIPFATFLGFHAEKVPDIDLNFPSDFQSTAHLHMQEVLNASGNHCYKAGTIQTTQEKQARGYVLGYYESLGIDHSKIRDAEIDRLAAGCVDVKRSTGQHPGGVIVIPKGMDAYDFTPVQYPADDPNSKWETTHYDFHAIHDNVLKFDMLGHVDPVAVKMQCDLCGFSFMDMKEKVPISDPEAHSLFWSTEALHLKNNVLNQQTGALGLPEFGTENGRRVLIETKPRSFSDLVRISGLSHGTNVFAGNAEDLITKQGLTLGDVIACRDDIMTVLHDKYGVENGDAFQIMEFTRKGMFGKPGNDEKKEKFNTILKEHNVPEWYIESCHKIAYMFPKGHAVAYVSNCIRCAWFKVHEPLAYYATYFTLRCDAYDIRTMMKGINPCMKKRDDILSRQMHRETVSNTELATINAYESTIEMYDRGMSFAPLDVNRSEATRFTIDRAANQVIPSLTCVNNLGASVAEQIVAARNQHPFTSIQDLKERGRVGDKLIEVLRELNALGDLPEDEQMTLF</sequence>
<protein>
    <recommendedName>
        <fullName evidence="13">DNA polymerase III PolC-type</fullName>
        <shortName evidence="13">PolIII</shortName>
        <ecNumber evidence="13">2.7.7.7</ecNumber>
    </recommendedName>
</protein>
<evidence type="ECO:0000256" key="1">
    <source>
        <dbReference type="ARBA" id="ARBA00003452"/>
    </source>
</evidence>
<dbReference type="Gene3D" id="1.10.150.870">
    <property type="match status" value="1"/>
</dbReference>
<dbReference type="Gene3D" id="3.20.20.140">
    <property type="entry name" value="Metal-dependent hydrolases"/>
    <property type="match status" value="2"/>
</dbReference>
<dbReference type="FunFam" id="3.30.420.10:FF:000045">
    <property type="entry name" value="3'-5' exonuclease DinG"/>
    <property type="match status" value="1"/>
</dbReference>
<evidence type="ECO:0000256" key="13">
    <source>
        <dbReference type="HAMAP-Rule" id="MF_00356"/>
    </source>
</evidence>
<dbReference type="InterPro" id="IPR029460">
    <property type="entry name" value="DNAPol_HHH"/>
</dbReference>
<evidence type="ECO:0000256" key="10">
    <source>
        <dbReference type="ARBA" id="ARBA00025483"/>
    </source>
</evidence>
<dbReference type="NCBIfam" id="TIGR00573">
    <property type="entry name" value="dnaq"/>
    <property type="match status" value="1"/>
</dbReference>
<evidence type="ECO:0000256" key="5">
    <source>
        <dbReference type="ARBA" id="ARBA00022705"/>
    </source>
</evidence>
<dbReference type="GO" id="GO:0003677">
    <property type="term" value="F:DNA binding"/>
    <property type="evidence" value="ECO:0007669"/>
    <property type="project" value="UniProtKB-UniRule"/>
</dbReference>
<dbReference type="InterPro" id="IPR013520">
    <property type="entry name" value="Ribonucl_H"/>
</dbReference>
<comment type="subcellular location">
    <subcellularLocation>
        <location evidence="13">Cytoplasm</location>
    </subcellularLocation>
</comment>
<evidence type="ECO:0000256" key="4">
    <source>
        <dbReference type="ARBA" id="ARBA00022695"/>
    </source>
</evidence>
<evidence type="ECO:0000313" key="16">
    <source>
        <dbReference type="EMBL" id="QOS39261.1"/>
    </source>
</evidence>
<dbReference type="InterPro" id="IPR003141">
    <property type="entry name" value="Pol/His_phosphatase_N"/>
</dbReference>
<dbReference type="Pfam" id="PF07733">
    <property type="entry name" value="DNA_pol3_alpha"/>
    <property type="match status" value="2"/>
</dbReference>
<evidence type="ECO:0000256" key="12">
    <source>
        <dbReference type="ARBA" id="ARBA00049244"/>
    </source>
</evidence>
<dbReference type="InterPro" id="IPR004013">
    <property type="entry name" value="PHP_dom"/>
</dbReference>
<keyword evidence="6 13" id="KW-0540">Nuclease</keyword>
<dbReference type="PANTHER" id="PTHR32294:SF5">
    <property type="entry name" value="DNA POLYMERASE III POLC-TYPE"/>
    <property type="match status" value="1"/>
</dbReference>
<accession>A0A7M1XKD5</accession>
<evidence type="ECO:0000256" key="8">
    <source>
        <dbReference type="ARBA" id="ARBA00022839"/>
    </source>
</evidence>
<dbReference type="GO" id="GO:0003887">
    <property type="term" value="F:DNA-directed DNA polymerase activity"/>
    <property type="evidence" value="ECO:0007669"/>
    <property type="project" value="UniProtKB-UniRule"/>
</dbReference>
<evidence type="ECO:0000259" key="14">
    <source>
        <dbReference type="SMART" id="SM00479"/>
    </source>
</evidence>
<dbReference type="Proteomes" id="UP000593591">
    <property type="component" value="Chromosome"/>
</dbReference>
<dbReference type="Pfam" id="PF00929">
    <property type="entry name" value="RNase_T"/>
    <property type="match status" value="1"/>
</dbReference>
<dbReference type="Gene3D" id="1.10.150.700">
    <property type="entry name" value="PolC, middle finger domain"/>
    <property type="match status" value="1"/>
</dbReference>
<dbReference type="Pfam" id="PF17657">
    <property type="entry name" value="DNA_pol3_finger"/>
    <property type="match status" value="1"/>
</dbReference>
<proteinExistence type="inferred from homology"/>
<evidence type="ECO:0000259" key="15">
    <source>
        <dbReference type="SMART" id="SM00481"/>
    </source>
</evidence>
<dbReference type="InterPro" id="IPR012337">
    <property type="entry name" value="RNaseH-like_sf"/>
</dbReference>
<comment type="function">
    <text evidence="10">DNA polymerase III is a complex, multichain enzyme responsible for most of the replicative synthesis in bacteria. The epsilon subunit contain the editing function and is a proofreading 3'-5' exonuclease.</text>
</comment>
<dbReference type="HAMAP" id="MF_00356">
    <property type="entry name" value="DNApol_PolC"/>
    <property type="match status" value="1"/>
</dbReference>
<dbReference type="InterPro" id="IPR012340">
    <property type="entry name" value="NA-bd_OB-fold"/>
</dbReference>
<dbReference type="InterPro" id="IPR040982">
    <property type="entry name" value="DNA_pol3_finger"/>
</dbReference>
<keyword evidence="9 13" id="KW-0239">DNA-directed DNA polymerase</keyword>
<keyword evidence="5 13" id="KW-0235">DNA replication</keyword>
<evidence type="ECO:0000256" key="6">
    <source>
        <dbReference type="ARBA" id="ARBA00022722"/>
    </source>
</evidence>
<organism evidence="16 17">
    <name type="scientific">Treponema rectale</name>
    <dbReference type="NCBI Taxonomy" id="744512"/>
    <lineage>
        <taxon>Bacteria</taxon>
        <taxon>Pseudomonadati</taxon>
        <taxon>Spirochaetota</taxon>
        <taxon>Spirochaetia</taxon>
        <taxon>Spirochaetales</taxon>
        <taxon>Treponemataceae</taxon>
        <taxon>Treponema</taxon>
    </lineage>
</organism>
<comment type="function">
    <text evidence="1 13">Required for replicative DNA synthesis. This DNA polymerase also exhibits 3' to 5' exonuclease activity.</text>
</comment>
<dbReference type="SMART" id="SM00479">
    <property type="entry name" value="EXOIII"/>
    <property type="match status" value="1"/>
</dbReference>
<dbReference type="EMBL" id="CP031517">
    <property type="protein sequence ID" value="QOS39261.1"/>
    <property type="molecule type" value="Genomic_DNA"/>
</dbReference>
<evidence type="ECO:0000256" key="3">
    <source>
        <dbReference type="ARBA" id="ARBA00022679"/>
    </source>
</evidence>
<dbReference type="EC" id="2.7.7.7" evidence="13"/>
<keyword evidence="8 13" id="KW-0269">Exonuclease</keyword>
<dbReference type="SUPFAM" id="SSF53098">
    <property type="entry name" value="Ribonuclease H-like"/>
    <property type="match status" value="1"/>
</dbReference>
<comment type="similarity">
    <text evidence="13">Belongs to the DNA polymerase type-C family. PolC subfamily.</text>
</comment>
<keyword evidence="7 13" id="KW-0378">Hydrolase</keyword>
<evidence type="ECO:0000256" key="11">
    <source>
        <dbReference type="ARBA" id="ARBA00026073"/>
    </source>
</evidence>
<dbReference type="KEGG" id="trc:DYE49_01860"/>
<feature type="domain" description="Polymerase/histidinol phosphatase N-terminal" evidence="15">
    <location>
        <begin position="297"/>
        <end position="364"/>
    </location>
</feature>
<dbReference type="CDD" id="cd06127">
    <property type="entry name" value="DEDDh"/>
    <property type="match status" value="1"/>
</dbReference>
<dbReference type="Gene3D" id="6.10.140.1510">
    <property type="match status" value="1"/>
</dbReference>
<dbReference type="SUPFAM" id="SSF89550">
    <property type="entry name" value="PHP domain-like"/>
    <property type="match status" value="1"/>
</dbReference>
<dbReference type="Gene3D" id="3.30.1900.20">
    <property type="match status" value="1"/>
</dbReference>
<reference evidence="16 17" key="1">
    <citation type="submission" date="2018-08" db="EMBL/GenBank/DDBJ databases">
        <title>The first complete genome of Treponema rectale (CHPAT), a commensal spirochete of the bovine rectum.</title>
        <authorList>
            <person name="Staton G.J."/>
            <person name="Clegg S.R."/>
            <person name="Carter S.D."/>
            <person name="Radford A.D."/>
            <person name="Darby A."/>
            <person name="Hall N."/>
            <person name="Birtles R.J."/>
            <person name="Evans N.J."/>
        </authorList>
    </citation>
    <scope>NUCLEOTIDE SEQUENCE [LARGE SCALE GENOMIC DNA]</scope>
    <source>
        <strain evidence="16 17">CHPA</strain>
    </source>
</reference>
<dbReference type="InterPro" id="IPR006308">
    <property type="entry name" value="Pol_III_a_PolC-type_gram_pos"/>
</dbReference>
<comment type="subunit">
    <text evidence="11">DNA polymerase III contains a core (composed of alpha, epsilon and theta chains) that associates with a tau subunit. This core dimerizes to form the POLIII' complex. PolIII' associates with the gamma complex (composed of gamma, delta, delta', psi and chi chains) and with the beta chain to form the complete DNA polymerase III complex.</text>
</comment>
<dbReference type="SUPFAM" id="SSF47781">
    <property type="entry name" value="RuvA domain 2-like"/>
    <property type="match status" value="1"/>
</dbReference>
<dbReference type="CDD" id="cd07435">
    <property type="entry name" value="PHP_PolIIIA_POLC"/>
    <property type="match status" value="1"/>
</dbReference>